<dbReference type="Proteomes" id="UP001565368">
    <property type="component" value="Unassembled WGS sequence"/>
</dbReference>
<evidence type="ECO:0000313" key="5">
    <source>
        <dbReference type="Proteomes" id="UP001565368"/>
    </source>
</evidence>
<comment type="subcellular location">
    <subcellularLocation>
        <location evidence="1">Peroxisome</location>
    </subcellularLocation>
</comment>
<dbReference type="PANTHER" id="PTHR43684:SF1">
    <property type="entry name" value="ENOYL-COA DELTA ISOMERASE 2"/>
    <property type="match status" value="1"/>
</dbReference>
<dbReference type="InterPro" id="IPR014748">
    <property type="entry name" value="Enoyl-CoA_hydra_C"/>
</dbReference>
<dbReference type="GeneID" id="95984652"/>
<name>A0ABR3Q4F7_9TREE</name>
<accession>A0ABR3Q4F7</accession>
<protein>
    <recommendedName>
        <fullName evidence="6">Enoyl-CoA hydratase</fullName>
    </recommendedName>
</protein>
<keyword evidence="5" id="KW-1185">Reference proteome</keyword>
<dbReference type="EMBL" id="JBBXJM010000003">
    <property type="protein sequence ID" value="KAL1409614.1"/>
    <property type="molecule type" value="Genomic_DNA"/>
</dbReference>
<dbReference type="RefSeq" id="XP_069209558.1">
    <property type="nucleotide sequence ID" value="XM_069352140.1"/>
</dbReference>
<dbReference type="Pfam" id="PF00378">
    <property type="entry name" value="ECH_1"/>
    <property type="match status" value="1"/>
</dbReference>
<dbReference type="CDD" id="cd06558">
    <property type="entry name" value="crotonase-like"/>
    <property type="match status" value="1"/>
</dbReference>
<gene>
    <name evidence="4" type="ORF">Q8F55_003609</name>
</gene>
<keyword evidence="3" id="KW-0413">Isomerase</keyword>
<evidence type="ECO:0000256" key="3">
    <source>
        <dbReference type="ARBA" id="ARBA00023235"/>
    </source>
</evidence>
<proteinExistence type="predicted"/>
<comment type="caution">
    <text evidence="4">The sequence shown here is derived from an EMBL/GenBank/DDBJ whole genome shotgun (WGS) entry which is preliminary data.</text>
</comment>
<reference evidence="4 5" key="1">
    <citation type="submission" date="2023-08" db="EMBL/GenBank/DDBJ databases">
        <title>Annotated Genome Sequence of Vanrija albida AlHP1.</title>
        <authorList>
            <person name="Herzog R."/>
        </authorList>
    </citation>
    <scope>NUCLEOTIDE SEQUENCE [LARGE SCALE GENOMIC DNA]</scope>
    <source>
        <strain evidence="4 5">AlHP1</strain>
    </source>
</reference>
<dbReference type="InterPro" id="IPR001753">
    <property type="entry name" value="Enoyl-CoA_hydra/iso"/>
</dbReference>
<sequence length="272" mass="28929">MSPAAPQLPALDEVLATLHPSGVLELRLNTPKNLNSLTVQKYRDLVKGLDFAKAHKDVQAVVVTSTGRFFSSGASISAGGMGASGVKKGENPARNFIDALIDFPKLLVAALQGPAYGIAVTMLPHFDIVYAAPDTTLTTPFSRIGICLEGCSSVLFPPLFGPVVTSRLLYLAETVPIADVEHSGLIREVLPADGIQTAVVRRVEAALHNNVPESILASKSLVKSPKIRKELHRINHEEMAAVEKCRSSQAHKDAIGRFAAEAAAKKAAKAKL</sequence>
<dbReference type="InterPro" id="IPR029045">
    <property type="entry name" value="ClpP/crotonase-like_dom_sf"/>
</dbReference>
<organism evidence="4 5">
    <name type="scientific">Vanrija albida</name>
    <dbReference type="NCBI Taxonomy" id="181172"/>
    <lineage>
        <taxon>Eukaryota</taxon>
        <taxon>Fungi</taxon>
        <taxon>Dikarya</taxon>
        <taxon>Basidiomycota</taxon>
        <taxon>Agaricomycotina</taxon>
        <taxon>Tremellomycetes</taxon>
        <taxon>Trichosporonales</taxon>
        <taxon>Trichosporonaceae</taxon>
        <taxon>Vanrija</taxon>
    </lineage>
</organism>
<dbReference type="SUPFAM" id="SSF52096">
    <property type="entry name" value="ClpP/crotonase"/>
    <property type="match status" value="1"/>
</dbReference>
<evidence type="ECO:0000256" key="2">
    <source>
        <dbReference type="ARBA" id="ARBA00023140"/>
    </source>
</evidence>
<keyword evidence="2" id="KW-0576">Peroxisome</keyword>
<evidence type="ECO:0000256" key="1">
    <source>
        <dbReference type="ARBA" id="ARBA00004275"/>
    </source>
</evidence>
<dbReference type="Gene3D" id="3.90.226.10">
    <property type="entry name" value="2-enoyl-CoA Hydratase, Chain A, domain 1"/>
    <property type="match status" value="1"/>
</dbReference>
<dbReference type="PANTHER" id="PTHR43684">
    <property type="match status" value="1"/>
</dbReference>
<dbReference type="Gene3D" id="1.10.12.10">
    <property type="entry name" value="Lyase 2-enoyl-coa Hydratase, Chain A, domain 2"/>
    <property type="match status" value="1"/>
</dbReference>
<evidence type="ECO:0008006" key="6">
    <source>
        <dbReference type="Google" id="ProtNLM"/>
    </source>
</evidence>
<dbReference type="InterPro" id="IPR051053">
    <property type="entry name" value="ECH/Chromodomain_protein"/>
</dbReference>
<evidence type="ECO:0000313" key="4">
    <source>
        <dbReference type="EMBL" id="KAL1409614.1"/>
    </source>
</evidence>